<name>A0ABQ9J8H9_9CUCU</name>
<dbReference type="SUPFAM" id="SSF53098">
    <property type="entry name" value="Ribonuclease H-like"/>
    <property type="match status" value="1"/>
</dbReference>
<proteinExistence type="predicted"/>
<sequence length="304" mass="34680">MKALATRLLNATYNQIISTSHLEPDSVVLVYGWKNTSSNTKTVTCSLHTVDGPKAFVNAWDVTGEPETAHKLCTIISETIDLAKDTYNTNIYAVVSDNASAMHMRIIAAEARNNKKIKPNIISIIFNDDFVDEVRNNLTLYEPICDLINKCQSQSASVADAVHYWLELELPENVRERFSEKLEARKKMAFNVYALAAYYLHPVYSNEKLSSQNMTEINHFLFKSLSNVGCDEWDIYKRNVNIFKELNDKNITKPLLYWRMAAMYCKELPKLALRLLQIPASSGEIEHNPILNEEDTDFDEGEDN</sequence>
<keyword evidence="2" id="KW-1185">Reference proteome</keyword>
<gene>
    <name evidence="1" type="ORF">NQ317_015473</name>
</gene>
<dbReference type="EMBL" id="JAPWTJ010001001">
    <property type="protein sequence ID" value="KAJ8974418.1"/>
    <property type="molecule type" value="Genomic_DNA"/>
</dbReference>
<protein>
    <recommendedName>
        <fullName evidence="3">DUF659 domain-containing protein</fullName>
    </recommendedName>
</protein>
<organism evidence="1 2">
    <name type="scientific">Molorchus minor</name>
    <dbReference type="NCBI Taxonomy" id="1323400"/>
    <lineage>
        <taxon>Eukaryota</taxon>
        <taxon>Metazoa</taxon>
        <taxon>Ecdysozoa</taxon>
        <taxon>Arthropoda</taxon>
        <taxon>Hexapoda</taxon>
        <taxon>Insecta</taxon>
        <taxon>Pterygota</taxon>
        <taxon>Neoptera</taxon>
        <taxon>Endopterygota</taxon>
        <taxon>Coleoptera</taxon>
        <taxon>Polyphaga</taxon>
        <taxon>Cucujiformia</taxon>
        <taxon>Chrysomeloidea</taxon>
        <taxon>Cerambycidae</taxon>
        <taxon>Lamiinae</taxon>
        <taxon>Monochamini</taxon>
        <taxon>Molorchus</taxon>
    </lineage>
</organism>
<dbReference type="Proteomes" id="UP001162164">
    <property type="component" value="Unassembled WGS sequence"/>
</dbReference>
<reference evidence="1" key="1">
    <citation type="journal article" date="2023" name="Insect Mol. Biol.">
        <title>Genome sequencing provides insights into the evolution of gene families encoding plant cell wall-degrading enzymes in longhorned beetles.</title>
        <authorList>
            <person name="Shin N.R."/>
            <person name="Okamura Y."/>
            <person name="Kirsch R."/>
            <person name="Pauchet Y."/>
        </authorList>
    </citation>
    <scope>NUCLEOTIDE SEQUENCE</scope>
    <source>
        <strain evidence="1">MMC_N1</strain>
    </source>
</reference>
<comment type="caution">
    <text evidence="1">The sequence shown here is derived from an EMBL/GenBank/DDBJ whole genome shotgun (WGS) entry which is preliminary data.</text>
</comment>
<dbReference type="InterPro" id="IPR012337">
    <property type="entry name" value="RNaseH-like_sf"/>
</dbReference>
<evidence type="ECO:0000313" key="1">
    <source>
        <dbReference type="EMBL" id="KAJ8974418.1"/>
    </source>
</evidence>
<accession>A0ABQ9J8H9</accession>
<evidence type="ECO:0008006" key="3">
    <source>
        <dbReference type="Google" id="ProtNLM"/>
    </source>
</evidence>
<evidence type="ECO:0000313" key="2">
    <source>
        <dbReference type="Proteomes" id="UP001162164"/>
    </source>
</evidence>